<dbReference type="OrthoDB" id="9802472at2"/>
<dbReference type="EC" id="6.5.1.1" evidence="2"/>
<dbReference type="PROSITE" id="PS50160">
    <property type="entry name" value="DNA_LIGASE_A3"/>
    <property type="match status" value="1"/>
</dbReference>
<dbReference type="AlphaFoldDB" id="A0A2S2C607"/>
<proteinExistence type="inferred from homology"/>
<name>A0A2S2C607_9NOCA</name>
<protein>
    <recommendedName>
        <fullName evidence="2">DNA ligase (ATP)</fullName>
        <ecNumber evidence="2">6.5.1.1</ecNumber>
    </recommendedName>
</protein>
<keyword evidence="3 6" id="KW-0436">Ligase</keyword>
<dbReference type="PANTHER" id="PTHR45674">
    <property type="entry name" value="DNA LIGASE 1/3 FAMILY MEMBER"/>
    <property type="match status" value="1"/>
</dbReference>
<dbReference type="KEGG" id="roz:CBI38_32510"/>
<geneLocation type="plasmid" evidence="7">
    <name>prb98</name>
</geneLocation>
<evidence type="ECO:0000256" key="2">
    <source>
        <dbReference type="ARBA" id="ARBA00012727"/>
    </source>
</evidence>
<reference evidence="6 7" key="1">
    <citation type="submission" date="2017-05" db="EMBL/GenBank/DDBJ databases">
        <title>Isolation of Rhodococcus sp. S2-17 biodegrading of BP-3.</title>
        <authorList>
            <person name="Lee Y."/>
            <person name="Kim K.H."/>
            <person name="Chun B.H."/>
            <person name="Jung H.S."/>
            <person name="Jeon C.O."/>
        </authorList>
    </citation>
    <scope>NUCLEOTIDE SEQUENCE [LARGE SCALE GENOMIC DNA]</scope>
    <source>
        <strain evidence="6 7">S2-17</strain>
        <plasmid evidence="7">prb98</plasmid>
    </source>
</reference>
<evidence type="ECO:0000313" key="7">
    <source>
        <dbReference type="Proteomes" id="UP000245711"/>
    </source>
</evidence>
<dbReference type="GO" id="GO:0005524">
    <property type="term" value="F:ATP binding"/>
    <property type="evidence" value="ECO:0007669"/>
    <property type="project" value="InterPro"/>
</dbReference>
<dbReference type="GO" id="GO:0006281">
    <property type="term" value="P:DNA repair"/>
    <property type="evidence" value="ECO:0007669"/>
    <property type="project" value="InterPro"/>
</dbReference>
<dbReference type="CDD" id="cd07906">
    <property type="entry name" value="Adenylation_DNA_ligase_LigD_LigC"/>
    <property type="match status" value="1"/>
</dbReference>
<dbReference type="InterPro" id="IPR012309">
    <property type="entry name" value="DNA_ligase_ATP-dep_C"/>
</dbReference>
<dbReference type="Pfam" id="PF01068">
    <property type="entry name" value="DNA_ligase_A_M"/>
    <property type="match status" value="1"/>
</dbReference>
<accession>A0A2S2C607</accession>
<evidence type="ECO:0000256" key="3">
    <source>
        <dbReference type="ARBA" id="ARBA00022598"/>
    </source>
</evidence>
<evidence type="ECO:0000313" key="6">
    <source>
        <dbReference type="EMBL" id="AWK76218.1"/>
    </source>
</evidence>
<dbReference type="CDD" id="cd07971">
    <property type="entry name" value="OBF_DNA_ligase_LigD"/>
    <property type="match status" value="1"/>
</dbReference>
<evidence type="ECO:0000256" key="4">
    <source>
        <dbReference type="ARBA" id="ARBA00034003"/>
    </source>
</evidence>
<dbReference type="EMBL" id="CP021355">
    <property type="protein sequence ID" value="AWK76218.1"/>
    <property type="molecule type" value="Genomic_DNA"/>
</dbReference>
<dbReference type="Gene3D" id="3.30.470.30">
    <property type="entry name" value="DNA ligase/mRNA capping enzyme"/>
    <property type="match status" value="1"/>
</dbReference>
<keyword evidence="6" id="KW-0614">Plasmid</keyword>
<sequence length="337" mass="36734">MLATLGAPPEGESSGSWAAEIKYDGCRLLASAGGHGDPVLWSRNLNVVTSSYPELVEALAATFGGRRRVVLDGEVVALGADGRPSFGRLQRRMNVVRPSAVLRRQVTVNFFAFDLLVLDGKDLMSAPYLDRRAALAELVPAHGAGLPVQAPPHWLGLSADTMLGVARETQMEGCVFKKISSIYLPGRRTRSWVKTLVRQRISAVVISWIPGGGPQRTVVGSLVLGAYDREGVLVHIGQVGTGFTVSMRRQLRDQLEQLDQPPYCLVNHADAPRDVSWVEPRVVVDVEFREFSKAGGLRHSSYKGRRSDIAPEAQNAIYCRSCDITHRAKVTFLPVAA</sequence>
<organism evidence="6 7">
    <name type="scientific">Rhodococcus oxybenzonivorans</name>
    <dbReference type="NCBI Taxonomy" id="1990687"/>
    <lineage>
        <taxon>Bacteria</taxon>
        <taxon>Bacillati</taxon>
        <taxon>Actinomycetota</taxon>
        <taxon>Actinomycetes</taxon>
        <taxon>Mycobacteriales</taxon>
        <taxon>Nocardiaceae</taxon>
        <taxon>Rhodococcus</taxon>
    </lineage>
</organism>
<dbReference type="GO" id="GO:0006310">
    <property type="term" value="P:DNA recombination"/>
    <property type="evidence" value="ECO:0007669"/>
    <property type="project" value="InterPro"/>
</dbReference>
<dbReference type="Pfam" id="PF04679">
    <property type="entry name" value="DNA_ligase_A_C"/>
    <property type="match status" value="1"/>
</dbReference>
<comment type="catalytic activity">
    <reaction evidence="4">
        <text>ATP + (deoxyribonucleotide)n-3'-hydroxyl + 5'-phospho-(deoxyribonucleotide)m = (deoxyribonucleotide)n+m + AMP + diphosphate.</text>
        <dbReference type="EC" id="6.5.1.1"/>
    </reaction>
</comment>
<keyword evidence="7" id="KW-1185">Reference proteome</keyword>
<gene>
    <name evidence="6" type="ORF">CBI38_32510</name>
</gene>
<dbReference type="SUPFAM" id="SSF50249">
    <property type="entry name" value="Nucleic acid-binding proteins"/>
    <property type="match status" value="1"/>
</dbReference>
<dbReference type="Proteomes" id="UP000245711">
    <property type="component" value="Plasmid pRB98"/>
</dbReference>
<dbReference type="PANTHER" id="PTHR45674:SF4">
    <property type="entry name" value="DNA LIGASE 1"/>
    <property type="match status" value="1"/>
</dbReference>
<dbReference type="RefSeq" id="WP_109335687.1">
    <property type="nucleotide sequence ID" value="NZ_CP021355.1"/>
</dbReference>
<dbReference type="SUPFAM" id="SSF56091">
    <property type="entry name" value="DNA ligase/mRNA capping enzyme, catalytic domain"/>
    <property type="match status" value="1"/>
</dbReference>
<dbReference type="GO" id="GO:0003910">
    <property type="term" value="F:DNA ligase (ATP) activity"/>
    <property type="evidence" value="ECO:0007669"/>
    <property type="project" value="UniProtKB-EC"/>
</dbReference>
<comment type="similarity">
    <text evidence="1">Belongs to the ATP-dependent DNA ligase family.</text>
</comment>
<evidence type="ECO:0000259" key="5">
    <source>
        <dbReference type="PROSITE" id="PS50160"/>
    </source>
</evidence>
<dbReference type="InterPro" id="IPR050191">
    <property type="entry name" value="ATP-dep_DNA_ligase"/>
</dbReference>
<evidence type="ECO:0000256" key="1">
    <source>
        <dbReference type="ARBA" id="ARBA00007572"/>
    </source>
</evidence>
<dbReference type="InterPro" id="IPR012340">
    <property type="entry name" value="NA-bd_OB-fold"/>
</dbReference>
<dbReference type="Gene3D" id="3.30.1490.70">
    <property type="match status" value="1"/>
</dbReference>
<dbReference type="Gene3D" id="2.40.50.140">
    <property type="entry name" value="Nucleic acid-binding proteins"/>
    <property type="match status" value="1"/>
</dbReference>
<dbReference type="InterPro" id="IPR012310">
    <property type="entry name" value="DNA_ligase_ATP-dep_cent"/>
</dbReference>
<feature type="domain" description="ATP-dependent DNA ligase family profile" evidence="5">
    <location>
        <begin position="101"/>
        <end position="228"/>
    </location>
</feature>